<evidence type="ECO:0000313" key="2">
    <source>
        <dbReference type="Proteomes" id="UP000333828"/>
    </source>
</evidence>
<dbReference type="InterPro" id="IPR012441">
    <property type="entry name" value="DUF1643"/>
</dbReference>
<organism evidence="1 2">
    <name type="scientific">Pandoraea iniqua</name>
    <dbReference type="NCBI Taxonomy" id="2508288"/>
    <lineage>
        <taxon>Bacteria</taxon>
        <taxon>Pseudomonadati</taxon>
        <taxon>Pseudomonadota</taxon>
        <taxon>Betaproteobacteria</taxon>
        <taxon>Burkholderiales</taxon>
        <taxon>Burkholderiaceae</taxon>
        <taxon>Pandoraea</taxon>
    </lineage>
</organism>
<dbReference type="AlphaFoldDB" id="A0A5E4UJN1"/>
<accession>A0A5E4UJN1</accession>
<dbReference type="Pfam" id="PF07799">
    <property type="entry name" value="DUF1643"/>
    <property type="match status" value="1"/>
</dbReference>
<dbReference type="RefSeq" id="WP_150683937.1">
    <property type="nucleotide sequence ID" value="NZ_CABPSI010000002.1"/>
</dbReference>
<dbReference type="EMBL" id="CABPSI010000002">
    <property type="protein sequence ID" value="VVD99883.1"/>
    <property type="molecule type" value="Genomic_DNA"/>
</dbReference>
<name>A0A5E4UJN1_9BURK</name>
<proteinExistence type="predicted"/>
<dbReference type="Proteomes" id="UP000333828">
    <property type="component" value="Unassembled WGS sequence"/>
</dbReference>
<reference evidence="1 2" key="1">
    <citation type="submission" date="2019-08" db="EMBL/GenBank/DDBJ databases">
        <authorList>
            <person name="Peeters C."/>
        </authorList>
    </citation>
    <scope>NUCLEOTIDE SEQUENCE [LARGE SCALE GENOMIC DNA]</scope>
    <source>
        <strain evidence="1 2">LMG 31115</strain>
    </source>
</reference>
<protein>
    <recommendedName>
        <fullName evidence="3">DUF1643 domain-containing protein</fullName>
    </recommendedName>
</protein>
<sequence>MSAIISQCGQYRYTLTREPHDAYTTRGTALFIMLNPSTADATVDDPTIRRCRGFARAWDCNGIVVANLYALRATDPTELWKHRDPVGPLNDHHLRRLASEHETVVCAWGTNARPDRVAQVRSLFNGRHHRLMCLGVTKDGSPRHPLYVRADQPLIEWPVIAASQAAGERKS</sequence>
<evidence type="ECO:0000313" key="1">
    <source>
        <dbReference type="EMBL" id="VVD99883.1"/>
    </source>
</evidence>
<keyword evidence="2" id="KW-1185">Reference proteome</keyword>
<gene>
    <name evidence="1" type="ORF">PIN31115_02048</name>
</gene>
<evidence type="ECO:0008006" key="3">
    <source>
        <dbReference type="Google" id="ProtNLM"/>
    </source>
</evidence>